<sequence>MDYTLRKKEVMFMMTEKMITLNNGVEIPQLALGTWIVDDNKVAEPVKTAIRLGYRHVDTAQAYANEVICCIKKVILF</sequence>
<dbReference type="Proteomes" id="UP000284465">
    <property type="component" value="Unassembled WGS sequence"/>
</dbReference>
<dbReference type="GO" id="GO:0016616">
    <property type="term" value="F:oxidoreductase activity, acting on the CH-OH group of donors, NAD or NADP as acceptor"/>
    <property type="evidence" value="ECO:0007669"/>
    <property type="project" value="UniProtKB-ARBA"/>
</dbReference>
<dbReference type="PANTHER" id="PTHR43827:SF3">
    <property type="entry name" value="NADP-DEPENDENT OXIDOREDUCTASE DOMAIN-CONTAINING PROTEIN"/>
    <property type="match status" value="1"/>
</dbReference>
<dbReference type="Proteomes" id="UP000283586">
    <property type="component" value="Unassembled WGS sequence"/>
</dbReference>
<name>A0A3R6DYB9_9FIRM</name>
<keyword evidence="1" id="KW-0521">NADP</keyword>
<keyword evidence="2" id="KW-0560">Oxidoreductase</keyword>
<proteinExistence type="predicted"/>
<evidence type="ECO:0000313" key="6">
    <source>
        <dbReference type="Proteomes" id="UP000284465"/>
    </source>
</evidence>
<dbReference type="AlphaFoldDB" id="A0A3R6DYB9"/>
<organism evidence="3 6">
    <name type="scientific">Roseburia intestinalis</name>
    <dbReference type="NCBI Taxonomy" id="166486"/>
    <lineage>
        <taxon>Bacteria</taxon>
        <taxon>Bacillati</taxon>
        <taxon>Bacillota</taxon>
        <taxon>Clostridia</taxon>
        <taxon>Lachnospirales</taxon>
        <taxon>Lachnospiraceae</taxon>
        <taxon>Roseburia</taxon>
    </lineage>
</organism>
<dbReference type="EMBL" id="QRQN01000008">
    <property type="protein sequence ID" value="RHN08933.1"/>
    <property type="molecule type" value="Genomic_DNA"/>
</dbReference>
<dbReference type="Gene3D" id="3.20.20.100">
    <property type="entry name" value="NADP-dependent oxidoreductase domain"/>
    <property type="match status" value="1"/>
</dbReference>
<dbReference type="InterPro" id="IPR036812">
    <property type="entry name" value="NAD(P)_OxRdtase_dom_sf"/>
</dbReference>
<dbReference type="SUPFAM" id="SSF51430">
    <property type="entry name" value="NAD(P)-linked oxidoreductase"/>
    <property type="match status" value="1"/>
</dbReference>
<accession>A0A3R6DYB9</accession>
<gene>
    <name evidence="3" type="ORF">DW927_07345</name>
    <name evidence="4" type="ORF">DWZ31_08560</name>
</gene>
<evidence type="ECO:0000313" key="3">
    <source>
        <dbReference type="EMBL" id="RHA67954.1"/>
    </source>
</evidence>
<protein>
    <recommendedName>
        <fullName evidence="7">Aldo/keto reductase</fullName>
    </recommendedName>
</protein>
<comment type="caution">
    <text evidence="3">The sequence shown here is derived from an EMBL/GenBank/DDBJ whole genome shotgun (WGS) entry which is preliminary data.</text>
</comment>
<dbReference type="PANTHER" id="PTHR43827">
    <property type="entry name" value="2,5-DIKETO-D-GLUCONIC ACID REDUCTASE"/>
    <property type="match status" value="1"/>
</dbReference>
<evidence type="ECO:0000313" key="5">
    <source>
        <dbReference type="Proteomes" id="UP000283586"/>
    </source>
</evidence>
<dbReference type="EMBL" id="QSFP01000006">
    <property type="protein sequence ID" value="RHA67954.1"/>
    <property type="molecule type" value="Genomic_DNA"/>
</dbReference>
<evidence type="ECO:0000256" key="1">
    <source>
        <dbReference type="ARBA" id="ARBA00022857"/>
    </source>
</evidence>
<evidence type="ECO:0000256" key="2">
    <source>
        <dbReference type="ARBA" id="ARBA00023002"/>
    </source>
</evidence>
<evidence type="ECO:0000313" key="4">
    <source>
        <dbReference type="EMBL" id="RHN08933.1"/>
    </source>
</evidence>
<evidence type="ECO:0008006" key="7">
    <source>
        <dbReference type="Google" id="ProtNLM"/>
    </source>
</evidence>
<dbReference type="InterPro" id="IPR020471">
    <property type="entry name" value="AKR"/>
</dbReference>
<reference evidence="5 6" key="1">
    <citation type="submission" date="2018-08" db="EMBL/GenBank/DDBJ databases">
        <title>A genome reference for cultivated species of the human gut microbiota.</title>
        <authorList>
            <person name="Zou Y."/>
            <person name="Xue W."/>
            <person name="Luo G."/>
        </authorList>
    </citation>
    <scope>NUCLEOTIDE SEQUENCE [LARGE SCALE GENOMIC DNA]</scope>
    <source>
        <strain evidence="4 5">AF31-21AC</strain>
        <strain evidence="3 6">AM43-11</strain>
    </source>
</reference>